<evidence type="ECO:0000256" key="2">
    <source>
        <dbReference type="ARBA" id="ARBA00022803"/>
    </source>
</evidence>
<dbReference type="Pfam" id="PF13519">
    <property type="entry name" value="VWA_2"/>
    <property type="match status" value="1"/>
</dbReference>
<evidence type="ECO:0000313" key="8">
    <source>
        <dbReference type="Proteomes" id="UP000664835"/>
    </source>
</evidence>
<dbReference type="InterPro" id="IPR019734">
    <property type="entry name" value="TPR_rpt"/>
</dbReference>
<dbReference type="RefSeq" id="WP_208150812.1">
    <property type="nucleotide sequence ID" value="NZ_JAGETV010000029.1"/>
</dbReference>
<dbReference type="Proteomes" id="UP000664835">
    <property type="component" value="Unassembled WGS sequence"/>
</dbReference>
<dbReference type="InterPro" id="IPR050768">
    <property type="entry name" value="UPF0353/GerABKA_families"/>
</dbReference>
<evidence type="ECO:0000256" key="4">
    <source>
        <dbReference type="SAM" id="MobiDB-lite"/>
    </source>
</evidence>
<dbReference type="Gene3D" id="3.40.50.410">
    <property type="entry name" value="von Willebrand factor, type A domain"/>
    <property type="match status" value="1"/>
</dbReference>
<evidence type="ECO:0000256" key="1">
    <source>
        <dbReference type="ARBA" id="ARBA00022737"/>
    </source>
</evidence>
<dbReference type="Pfam" id="PF07719">
    <property type="entry name" value="TPR_2"/>
    <property type="match status" value="1"/>
</dbReference>
<dbReference type="InterPro" id="IPR002035">
    <property type="entry name" value="VWF_A"/>
</dbReference>
<feature type="domain" description="VWFA" evidence="6">
    <location>
        <begin position="98"/>
        <end position="205"/>
    </location>
</feature>
<accession>A0ABS3Q790</accession>
<feature type="repeat" description="TPR" evidence="3">
    <location>
        <begin position="417"/>
        <end position="450"/>
    </location>
</feature>
<dbReference type="PANTHER" id="PTHR22550">
    <property type="entry name" value="SPORE GERMINATION PROTEIN"/>
    <property type="match status" value="1"/>
</dbReference>
<proteinExistence type="predicted"/>
<feature type="transmembrane region" description="Helical" evidence="5">
    <location>
        <begin position="63"/>
        <end position="84"/>
    </location>
</feature>
<dbReference type="InterPro" id="IPR013105">
    <property type="entry name" value="TPR_2"/>
</dbReference>
<evidence type="ECO:0000256" key="5">
    <source>
        <dbReference type="SAM" id="Phobius"/>
    </source>
</evidence>
<feature type="compositionally biased region" description="Low complexity" evidence="4">
    <location>
        <begin position="468"/>
        <end position="482"/>
    </location>
</feature>
<keyword evidence="5" id="KW-0812">Transmembrane</keyword>
<dbReference type="SUPFAM" id="SSF48452">
    <property type="entry name" value="TPR-like"/>
    <property type="match status" value="1"/>
</dbReference>
<feature type="compositionally biased region" description="Low complexity" evidence="4">
    <location>
        <begin position="560"/>
        <end position="589"/>
    </location>
</feature>
<keyword evidence="5" id="KW-0472">Membrane</keyword>
<dbReference type="InterPro" id="IPR011990">
    <property type="entry name" value="TPR-like_helical_dom_sf"/>
</dbReference>
<feature type="compositionally biased region" description="Low complexity" evidence="4">
    <location>
        <begin position="539"/>
        <end position="552"/>
    </location>
</feature>
<keyword evidence="1" id="KW-0677">Repeat</keyword>
<dbReference type="PANTHER" id="PTHR22550:SF14">
    <property type="entry name" value="VWFA DOMAIN-CONTAINING PROTEIN"/>
    <property type="match status" value="1"/>
</dbReference>
<keyword evidence="2 3" id="KW-0802">TPR repeat</keyword>
<gene>
    <name evidence="7" type="ORF">J3998_11485</name>
</gene>
<evidence type="ECO:0000313" key="7">
    <source>
        <dbReference type="EMBL" id="MBO1928197.1"/>
    </source>
</evidence>
<feature type="compositionally biased region" description="Polar residues" evidence="4">
    <location>
        <begin position="483"/>
        <end position="496"/>
    </location>
</feature>
<dbReference type="EMBL" id="JAGETV010000029">
    <property type="protein sequence ID" value="MBO1928197.1"/>
    <property type="molecule type" value="Genomic_DNA"/>
</dbReference>
<evidence type="ECO:0000259" key="6">
    <source>
        <dbReference type="Pfam" id="PF13519"/>
    </source>
</evidence>
<dbReference type="SUPFAM" id="SSF53300">
    <property type="entry name" value="vWA-like"/>
    <property type="match status" value="1"/>
</dbReference>
<dbReference type="Gene3D" id="1.25.40.10">
    <property type="entry name" value="Tetratricopeptide repeat domain"/>
    <property type="match status" value="1"/>
</dbReference>
<feature type="region of interest" description="Disordered" evidence="4">
    <location>
        <begin position="468"/>
        <end position="656"/>
    </location>
</feature>
<name>A0ABS3Q790_9GAMM</name>
<comment type="caution">
    <text evidence="7">The sequence shown here is derived from an EMBL/GenBank/DDBJ whole genome shotgun (WGS) entry which is preliminary data.</text>
</comment>
<dbReference type="PROSITE" id="PS50005">
    <property type="entry name" value="TPR"/>
    <property type="match status" value="1"/>
</dbReference>
<keyword evidence="8" id="KW-1185">Reference proteome</keyword>
<feature type="compositionally biased region" description="Low complexity" evidence="4">
    <location>
        <begin position="510"/>
        <end position="521"/>
    </location>
</feature>
<reference evidence="7 8" key="1">
    <citation type="submission" date="2021-03" db="EMBL/GenBank/DDBJ databases">
        <title>Thiomicrorhabdus sp.nov.,novel sulfur-oxidizing bacteria isolated from coastal sediment.</title>
        <authorList>
            <person name="Liu X."/>
        </authorList>
    </citation>
    <scope>NUCLEOTIDE SEQUENCE [LARGE SCALE GENOMIC DNA]</scope>
    <source>
        <strain evidence="7 8">6S2-11</strain>
    </source>
</reference>
<feature type="transmembrane region" description="Helical" evidence="5">
    <location>
        <begin position="12"/>
        <end position="28"/>
    </location>
</feature>
<keyword evidence="5" id="KW-1133">Transmembrane helix</keyword>
<dbReference type="InterPro" id="IPR036465">
    <property type="entry name" value="vWFA_dom_sf"/>
</dbReference>
<protein>
    <submittedName>
        <fullName evidence="7">VWA domain-containing protein</fullName>
    </submittedName>
</protein>
<evidence type="ECO:0000256" key="3">
    <source>
        <dbReference type="PROSITE-ProRule" id="PRU00339"/>
    </source>
</evidence>
<organism evidence="7 8">
    <name type="scientific">Thiomicrorhabdus marina</name>
    <dbReference type="NCBI Taxonomy" id="2818442"/>
    <lineage>
        <taxon>Bacteria</taxon>
        <taxon>Pseudomonadati</taxon>
        <taxon>Pseudomonadota</taxon>
        <taxon>Gammaproteobacteria</taxon>
        <taxon>Thiotrichales</taxon>
        <taxon>Piscirickettsiaceae</taxon>
        <taxon>Thiomicrorhabdus</taxon>
    </lineage>
</organism>
<dbReference type="SMART" id="SM00028">
    <property type="entry name" value="TPR"/>
    <property type="match status" value="1"/>
</dbReference>
<sequence length="688" mass="76491">MLGFDVHFLRPWWFLALLPAVWLLWKAWQVKAKQGAWHQVIAPQFRELLLSSPQNQSMLGQRMFLTGLALIWLMMSIILAGPSLKSVEIPAQKSQQGTVIVLDLSLSMLADDLSPNRLAQVKYKLTDLLTQHPELPVGMVAYAGSAHTITPISEDNQTLLGLLPTLNPLIMPHYGSNPIAGFEQAKKLLDGAHVTQGQIIWITDDIETSQIEPVKNWFAGNDYQLNIMTVGTPTGAAINVPEHGLLRDDKDQLIIAHLPAQRFAEISQALQAPIRSLQVQDQDINWLVPEFFNATDKEQQKQEKNVVHPLDEGAALLLVLVPLIALLYRRGVLFSLLLMPLFLIGLSTPNPAQAEDQLDDLANMFQSHDQQGYKAFQRDNFQSAEALFEDKQWQASSLYRLRRYQEAARLFEQDHSAKGHYNRGNALAFSGDLQGAQKAYHQALKLEPKMKTAQDNLALIEKLLDQQMQQQAQQKSQQANSQPENSGQEQQGSDNAQGDKPEQESSDSGQQTPEQQEQNQQDANSDSAEQSGEGEQDGQGEQSNANQSNQQSVDGKESQEGQQAGSQQQGAQQSDGQSGESGSGQQNEQDLSDPADGQSKDKQQASAAQQGENDDEKSASENEQTAGASRIMDDENSDGIGAKNWEEQQATEAWLQQIPDQPGLFLQRKFDYQYQLNKPSQKKSEKTW</sequence>